<evidence type="ECO:0000313" key="9">
    <source>
        <dbReference type="Proteomes" id="UP001324794"/>
    </source>
</evidence>
<proteinExistence type="inferred from homology"/>
<dbReference type="PANTHER" id="PTHR43856:SF1">
    <property type="entry name" value="MITOCHONDRIAL CARDIOLIPIN HYDROLASE"/>
    <property type="match status" value="1"/>
</dbReference>
<evidence type="ECO:0000256" key="6">
    <source>
        <dbReference type="ARBA" id="ARBA00023098"/>
    </source>
</evidence>
<dbReference type="SMART" id="SM00155">
    <property type="entry name" value="PLDc"/>
    <property type="match status" value="1"/>
</dbReference>
<dbReference type="PANTHER" id="PTHR43856">
    <property type="entry name" value="CARDIOLIPIN HYDROLASE"/>
    <property type="match status" value="1"/>
</dbReference>
<evidence type="ECO:0000313" key="8">
    <source>
        <dbReference type="EMBL" id="WQH10837.1"/>
    </source>
</evidence>
<name>A0ABZ0YHT8_9GAMM</name>
<sequence length="292" mass="33514">MSVTVYMDDLQSQIQLHLNRASREVRIAVAWISFDQYESIFRNLVSKGVKVKILCSDTHQNRSQSATTNALRHCGVDIRLCTMPRTSNFMHHKFCIIDQSIVLNGSFNWSKNASRSFENLLVIKDEPQVVTQFLSEFNKVSALDQAAIRSLQAIQRCRHPKCSGKLVNILVFSSMPQPMTYELWGDVVQFCTVCGSDDFEVVNSAVQDTMLHGLFEGYQLDDEIDNNQVDRDIDSQLTGYAIRGTLIHGIGFVVRGLIWRHEDDICTRIIWKNKFVTDQIDDRYETDFDVLY</sequence>
<feature type="domain" description="PLD phosphodiesterase" evidence="7">
    <location>
        <begin position="86"/>
        <end position="113"/>
    </location>
</feature>
<keyword evidence="9" id="KW-1185">Reference proteome</keyword>
<comment type="catalytic activity">
    <reaction evidence="1">
        <text>a 1,2-diacyl-sn-glycero-3-phosphocholine + H2O = a 1,2-diacyl-sn-glycero-3-phosphate + choline + H(+)</text>
        <dbReference type="Rhea" id="RHEA:14445"/>
        <dbReference type="ChEBI" id="CHEBI:15354"/>
        <dbReference type="ChEBI" id="CHEBI:15377"/>
        <dbReference type="ChEBI" id="CHEBI:15378"/>
        <dbReference type="ChEBI" id="CHEBI:57643"/>
        <dbReference type="ChEBI" id="CHEBI:58608"/>
        <dbReference type="EC" id="3.1.4.4"/>
    </reaction>
</comment>
<dbReference type="SUPFAM" id="SSF56024">
    <property type="entry name" value="Phospholipase D/nuclease"/>
    <property type="match status" value="1"/>
</dbReference>
<comment type="similarity">
    <text evidence="2">Belongs to the phospholipase D family.</text>
</comment>
<dbReference type="Pfam" id="PF13091">
    <property type="entry name" value="PLDc_2"/>
    <property type="match status" value="1"/>
</dbReference>
<dbReference type="RefSeq" id="WP_133732578.1">
    <property type="nucleotide sequence ID" value="NZ_CP140255.1"/>
</dbReference>
<evidence type="ECO:0000256" key="5">
    <source>
        <dbReference type="ARBA" id="ARBA00022963"/>
    </source>
</evidence>
<dbReference type="Proteomes" id="UP001324794">
    <property type="component" value="Chromosome"/>
</dbReference>
<keyword evidence="4" id="KW-0378">Hydrolase</keyword>
<keyword evidence="6" id="KW-0443">Lipid metabolism</keyword>
<accession>A0ABZ0YHT8</accession>
<protein>
    <recommendedName>
        <fullName evidence="3">phospholipase D</fullName>
        <ecNumber evidence="3">3.1.4.4</ecNumber>
    </recommendedName>
</protein>
<dbReference type="Gene3D" id="3.30.870.10">
    <property type="entry name" value="Endonuclease Chain A"/>
    <property type="match status" value="1"/>
</dbReference>
<reference evidence="8 9" key="1">
    <citation type="submission" date="2023-11" db="EMBL/GenBank/DDBJ databases">
        <title>MicrobeMod: A computational toolkit for identifying prokaryotic methylation and restriction-modification with nanopore sequencing.</title>
        <authorList>
            <person name="Crits-Christoph A."/>
            <person name="Kang S.C."/>
            <person name="Lee H."/>
            <person name="Ostrov N."/>
        </authorList>
    </citation>
    <scope>NUCLEOTIDE SEQUENCE [LARGE SCALE GENOMIC DNA]</scope>
    <source>
        <strain evidence="8 9">ATCC BAA-805</strain>
    </source>
</reference>
<dbReference type="InterPro" id="IPR051406">
    <property type="entry name" value="PLD_domain"/>
</dbReference>
<dbReference type="EMBL" id="CP140255">
    <property type="protein sequence ID" value="WQH10837.1"/>
    <property type="molecule type" value="Genomic_DNA"/>
</dbReference>
<gene>
    <name evidence="8" type="ORF">SR894_11720</name>
</gene>
<dbReference type="PROSITE" id="PS50035">
    <property type="entry name" value="PLD"/>
    <property type="match status" value="1"/>
</dbReference>
<keyword evidence="5" id="KW-0442">Lipid degradation</keyword>
<dbReference type="InterPro" id="IPR001736">
    <property type="entry name" value="PLipase_D/transphosphatidylase"/>
</dbReference>
<dbReference type="InterPro" id="IPR025202">
    <property type="entry name" value="PLD-like_dom"/>
</dbReference>
<evidence type="ECO:0000256" key="2">
    <source>
        <dbReference type="ARBA" id="ARBA00008664"/>
    </source>
</evidence>
<evidence type="ECO:0000259" key="7">
    <source>
        <dbReference type="PROSITE" id="PS50035"/>
    </source>
</evidence>
<evidence type="ECO:0000256" key="3">
    <source>
        <dbReference type="ARBA" id="ARBA00012027"/>
    </source>
</evidence>
<evidence type="ECO:0000256" key="1">
    <source>
        <dbReference type="ARBA" id="ARBA00000798"/>
    </source>
</evidence>
<dbReference type="EC" id="3.1.4.4" evidence="3"/>
<organism evidence="8 9">
    <name type="scientific">Vreelandella neptunia</name>
    <dbReference type="NCBI Taxonomy" id="115551"/>
    <lineage>
        <taxon>Bacteria</taxon>
        <taxon>Pseudomonadati</taxon>
        <taxon>Pseudomonadota</taxon>
        <taxon>Gammaproteobacteria</taxon>
        <taxon>Oceanospirillales</taxon>
        <taxon>Halomonadaceae</taxon>
        <taxon>Vreelandella</taxon>
    </lineage>
</organism>
<evidence type="ECO:0000256" key="4">
    <source>
        <dbReference type="ARBA" id="ARBA00022801"/>
    </source>
</evidence>